<evidence type="ECO:0000256" key="1">
    <source>
        <dbReference type="SAM" id="Phobius"/>
    </source>
</evidence>
<feature type="transmembrane region" description="Helical" evidence="1">
    <location>
        <begin position="35"/>
        <end position="53"/>
    </location>
</feature>
<dbReference type="EMBL" id="JAOPKA010000008">
    <property type="protein sequence ID" value="MCU4742422.1"/>
    <property type="molecule type" value="Genomic_DNA"/>
</dbReference>
<evidence type="ECO:0000313" key="4">
    <source>
        <dbReference type="Proteomes" id="UP001320972"/>
    </source>
</evidence>
<evidence type="ECO:0000313" key="5">
    <source>
        <dbReference type="Proteomes" id="UP001321018"/>
    </source>
</evidence>
<feature type="transmembrane region" description="Helical" evidence="1">
    <location>
        <begin position="59"/>
        <end position="77"/>
    </location>
</feature>
<dbReference type="AlphaFoldDB" id="A0AAP2YZF8"/>
<accession>A0AAP2YZF8</accession>
<evidence type="ECO:0000313" key="3">
    <source>
        <dbReference type="EMBL" id="MCU4973525.1"/>
    </source>
</evidence>
<keyword evidence="4" id="KW-1185">Reference proteome</keyword>
<dbReference type="EMBL" id="JAOPKB010000006">
    <property type="protein sequence ID" value="MCU4973525.1"/>
    <property type="molecule type" value="Genomic_DNA"/>
</dbReference>
<dbReference type="RefSeq" id="WP_338004245.1">
    <property type="nucleotide sequence ID" value="NZ_JAOPKA010000008.1"/>
</dbReference>
<protein>
    <submittedName>
        <fullName evidence="2">Uncharacterized protein</fullName>
    </submittedName>
</protein>
<organism evidence="2 5">
    <name type="scientific">Natronoglomus mannanivorans</name>
    <dbReference type="NCBI Taxonomy" id="2979990"/>
    <lineage>
        <taxon>Archaea</taxon>
        <taxon>Methanobacteriati</taxon>
        <taxon>Methanobacteriota</taxon>
        <taxon>Stenosarchaea group</taxon>
        <taxon>Halobacteria</taxon>
        <taxon>Halobacteriales</taxon>
        <taxon>Natrialbaceae</taxon>
        <taxon>Natronoglomus</taxon>
    </lineage>
</organism>
<reference evidence="2 4" key="1">
    <citation type="submission" date="2022-09" db="EMBL/GenBank/DDBJ databases">
        <title>Enrichment on poylsaccharides allowed isolation of novel metabolic and taxonomic groups of Haloarchaea.</title>
        <authorList>
            <person name="Sorokin D.Y."/>
            <person name="Elcheninov A.G."/>
            <person name="Khizhniak T.V."/>
            <person name="Kolganova T.V."/>
            <person name="Kublanov I.V."/>
        </authorList>
    </citation>
    <scope>NUCLEOTIDE SEQUENCE</scope>
    <source>
        <strain evidence="3 4">AArc-m2/3/4</strain>
        <strain evidence="2">AArc-xg1-1</strain>
    </source>
</reference>
<sequence>MGAKETQIVCRNCKETIDVENSACPHCGTSLRGQVPYYVAIALGVLLIGATVLNPDDLLAFGVVGVVAIAIGGFFIYEKRQRLEQASQRE</sequence>
<proteinExistence type="predicted"/>
<keyword evidence="1" id="KW-0472">Membrane</keyword>
<name>A0AAP2YZF8_9EURY</name>
<keyword evidence="1" id="KW-1133">Transmembrane helix</keyword>
<gene>
    <name evidence="3" type="ORF">OB955_12335</name>
    <name evidence="2" type="ORF">OB960_13550</name>
</gene>
<evidence type="ECO:0000313" key="2">
    <source>
        <dbReference type="EMBL" id="MCU4742422.1"/>
    </source>
</evidence>
<dbReference type="Proteomes" id="UP001321018">
    <property type="component" value="Unassembled WGS sequence"/>
</dbReference>
<dbReference type="Proteomes" id="UP001320972">
    <property type="component" value="Unassembled WGS sequence"/>
</dbReference>
<keyword evidence="1" id="KW-0812">Transmembrane</keyword>
<comment type="caution">
    <text evidence="2">The sequence shown here is derived from an EMBL/GenBank/DDBJ whole genome shotgun (WGS) entry which is preliminary data.</text>
</comment>